<evidence type="ECO:0000256" key="2">
    <source>
        <dbReference type="ARBA" id="ARBA00022692"/>
    </source>
</evidence>
<proteinExistence type="predicted"/>
<dbReference type="KEGG" id="dai:Desaci_3887"/>
<dbReference type="PANTHER" id="PTHR31566:SF0">
    <property type="entry name" value="CYTOCHROME C BIOGENESIS PROTEIN CCS1, CHLOROPLASTIC"/>
    <property type="match status" value="1"/>
</dbReference>
<evidence type="ECO:0000313" key="9">
    <source>
        <dbReference type="Proteomes" id="UP000002892"/>
    </source>
</evidence>
<keyword evidence="5 6" id="KW-0472">Membrane</keyword>
<dbReference type="OrthoDB" id="9770923at2"/>
<reference evidence="8 9" key="1">
    <citation type="journal article" date="2012" name="J. Bacteriol.">
        <title>Complete genome sequences of Desulfosporosinus orientis DSM765T, Desulfosporosinus youngiae DSM17734T, Desulfosporosinus meridiei DSM13257T, and Desulfosporosinus acidiphilus DSM22704T.</title>
        <authorList>
            <person name="Pester M."/>
            <person name="Brambilla E."/>
            <person name="Alazard D."/>
            <person name="Rattei T."/>
            <person name="Weinmaier T."/>
            <person name="Han J."/>
            <person name="Lucas S."/>
            <person name="Lapidus A."/>
            <person name="Cheng J.F."/>
            <person name="Goodwin L."/>
            <person name="Pitluck S."/>
            <person name="Peters L."/>
            <person name="Ovchinnikova G."/>
            <person name="Teshima H."/>
            <person name="Detter J.C."/>
            <person name="Han C.S."/>
            <person name="Tapia R."/>
            <person name="Land M.L."/>
            <person name="Hauser L."/>
            <person name="Kyrpides N.C."/>
            <person name="Ivanova N.N."/>
            <person name="Pagani I."/>
            <person name="Huntmann M."/>
            <person name="Wei C.L."/>
            <person name="Davenport K.W."/>
            <person name="Daligault H."/>
            <person name="Chain P.S."/>
            <person name="Chen A."/>
            <person name="Mavromatis K."/>
            <person name="Markowitz V."/>
            <person name="Szeto E."/>
            <person name="Mikhailova N."/>
            <person name="Pati A."/>
            <person name="Wagner M."/>
            <person name="Woyke T."/>
            <person name="Ollivier B."/>
            <person name="Klenk H.P."/>
            <person name="Spring S."/>
            <person name="Loy A."/>
        </authorList>
    </citation>
    <scope>NUCLEOTIDE SEQUENCE [LARGE SCALE GENOMIC DNA]</scope>
    <source>
        <strain evidence="9">DSM 22704 / JCM 16185 / SJ4</strain>
    </source>
</reference>
<dbReference type="InterPro" id="IPR023494">
    <property type="entry name" value="Cyt_c_bgen_Ccs1/CcsB/ResB"/>
</dbReference>
<feature type="transmembrane region" description="Helical" evidence="6">
    <location>
        <begin position="21"/>
        <end position="39"/>
    </location>
</feature>
<dbReference type="Pfam" id="PF05140">
    <property type="entry name" value="ResB"/>
    <property type="match status" value="1"/>
</dbReference>
<dbReference type="eggNOG" id="COG1333">
    <property type="taxonomic scope" value="Bacteria"/>
</dbReference>
<keyword evidence="3" id="KW-0201">Cytochrome c-type biogenesis</keyword>
<comment type="subcellular location">
    <subcellularLocation>
        <location evidence="1">Membrane</location>
        <topology evidence="1">Multi-pass membrane protein</topology>
    </subcellularLocation>
</comment>
<organism evidence="8 9">
    <name type="scientific">Desulfosporosinus acidiphilus (strain DSM 22704 / JCM 16185 / SJ4)</name>
    <dbReference type="NCBI Taxonomy" id="646529"/>
    <lineage>
        <taxon>Bacteria</taxon>
        <taxon>Bacillati</taxon>
        <taxon>Bacillota</taxon>
        <taxon>Clostridia</taxon>
        <taxon>Eubacteriales</taxon>
        <taxon>Desulfitobacteriaceae</taxon>
        <taxon>Desulfosporosinus</taxon>
    </lineage>
</organism>
<dbReference type="Proteomes" id="UP000002892">
    <property type="component" value="Chromosome"/>
</dbReference>
<keyword evidence="9" id="KW-1185">Reference proteome</keyword>
<dbReference type="GO" id="GO:0016020">
    <property type="term" value="C:membrane"/>
    <property type="evidence" value="ECO:0007669"/>
    <property type="project" value="UniProtKB-SubCell"/>
</dbReference>
<evidence type="ECO:0000256" key="4">
    <source>
        <dbReference type="ARBA" id="ARBA00022989"/>
    </source>
</evidence>
<dbReference type="RefSeq" id="WP_014828752.1">
    <property type="nucleotide sequence ID" value="NC_018068.1"/>
</dbReference>
<dbReference type="InterPro" id="IPR007816">
    <property type="entry name" value="ResB-like_domain"/>
</dbReference>
<dbReference type="EMBL" id="CP003639">
    <property type="protein sequence ID" value="AFM42765.1"/>
    <property type="molecule type" value="Genomic_DNA"/>
</dbReference>
<dbReference type="HOGENOM" id="CLU_034630_1_0_9"/>
<evidence type="ECO:0000313" key="8">
    <source>
        <dbReference type="EMBL" id="AFM42765.1"/>
    </source>
</evidence>
<feature type="transmembrane region" description="Helical" evidence="6">
    <location>
        <begin position="162"/>
        <end position="189"/>
    </location>
</feature>
<name>I4DAE1_DESAJ</name>
<dbReference type="AlphaFoldDB" id="I4DAE1"/>
<gene>
    <name evidence="8" type="ordered locus">Desaci_3887</name>
</gene>
<dbReference type="PANTHER" id="PTHR31566">
    <property type="entry name" value="CYTOCHROME C BIOGENESIS PROTEIN CCS1, CHLOROPLASTIC"/>
    <property type="match status" value="1"/>
</dbReference>
<evidence type="ECO:0000256" key="1">
    <source>
        <dbReference type="ARBA" id="ARBA00004141"/>
    </source>
</evidence>
<evidence type="ECO:0000256" key="3">
    <source>
        <dbReference type="ARBA" id="ARBA00022748"/>
    </source>
</evidence>
<dbReference type="GO" id="GO:0017004">
    <property type="term" value="P:cytochrome complex assembly"/>
    <property type="evidence" value="ECO:0007669"/>
    <property type="project" value="UniProtKB-KW"/>
</dbReference>
<evidence type="ECO:0000256" key="5">
    <source>
        <dbReference type="ARBA" id="ARBA00023136"/>
    </source>
</evidence>
<feature type="domain" description="ResB-like" evidence="7">
    <location>
        <begin position="19"/>
        <end position="327"/>
    </location>
</feature>
<dbReference type="STRING" id="646529.Desaci_3887"/>
<keyword evidence="4 6" id="KW-1133">Transmembrane helix</keyword>
<accession>I4DAE1</accession>
<keyword evidence="2 6" id="KW-0812">Transmembrane</keyword>
<evidence type="ECO:0000259" key="7">
    <source>
        <dbReference type="Pfam" id="PF05140"/>
    </source>
</evidence>
<feature type="transmembrane region" description="Helical" evidence="6">
    <location>
        <begin position="369"/>
        <end position="388"/>
    </location>
</feature>
<protein>
    <submittedName>
        <fullName evidence="8">ResB protein required for cytochrome c biosynthesis</fullName>
    </submittedName>
</protein>
<evidence type="ECO:0000256" key="6">
    <source>
        <dbReference type="SAM" id="Phobius"/>
    </source>
</evidence>
<sequence>MTEESPNVTDKLWTFFSSMKTGLALLGSIAIISGIGTLIPQEAQDPEKAKAVGRIWQTLGFTHLFSTPWFRLILGLLCLNLIVCSIQRFSGIWNLTFKPQIPFKTTNVPQKIGVEIMGETASLRHSVEKVLEGKGYLLKTQESDEGWGFHGVKHRWGYWGSFITHLAFVVLVIGALLGSAFGFIGYFMAGEGTMVPIQSIQVSKGRITQDFNIFINSAQDRTLPNGDRDNWYTDLSIIVKGKEVARQTLSVNHPFSYQGVTFYQSNFTNGARLTADIKGQKSKVILQNQGQNYFQAPGTDLYLIVADMSKDSRNPGIHYQVYKGTGLQPIQSGQLTTGQTADIQGSYKVTFEGNSGFTGLQVKKDPGVWLIWLGCFLLVGGLLLAFHWQPMVVSGIITQNGARGKLFFGAASGKYVSRVKDEFENLVSMVKENINHSK</sequence>
<feature type="transmembrane region" description="Helical" evidence="6">
    <location>
        <begin position="69"/>
        <end position="89"/>
    </location>
</feature>